<accession>A0AAD6TZQ8</accession>
<comment type="caution">
    <text evidence="2">The sequence shown here is derived from an EMBL/GenBank/DDBJ whole genome shotgun (WGS) entry which is preliminary data.</text>
</comment>
<dbReference type="InterPro" id="IPR046522">
    <property type="entry name" value="DUF6699"/>
</dbReference>
<evidence type="ECO:0000313" key="3">
    <source>
        <dbReference type="Proteomes" id="UP001222325"/>
    </source>
</evidence>
<sequence>MPVPTSNYSSLPLPGHNPAPPELLAVPPHSRPLYACTELLLFDEEPRIKLHAVLDPESAPGLDIWRDPVHQLPPPAALSAPATTPPRAGMKLTCPRLPWRIALASAPGGFVYILASPVVDRPVIAMAFEERCTQIRRGCDPEAAWRAEMERKRGIRRVDFLFGSPRFVGLAATPGRPDEWQMIFSA</sequence>
<reference evidence="2" key="1">
    <citation type="submission" date="2023-03" db="EMBL/GenBank/DDBJ databases">
        <title>Massive genome expansion in bonnet fungi (Mycena s.s.) driven by repeated elements and novel gene families across ecological guilds.</title>
        <authorList>
            <consortium name="Lawrence Berkeley National Laboratory"/>
            <person name="Harder C.B."/>
            <person name="Miyauchi S."/>
            <person name="Viragh M."/>
            <person name="Kuo A."/>
            <person name="Thoen E."/>
            <person name="Andreopoulos B."/>
            <person name="Lu D."/>
            <person name="Skrede I."/>
            <person name="Drula E."/>
            <person name="Henrissat B."/>
            <person name="Morin E."/>
            <person name="Kohler A."/>
            <person name="Barry K."/>
            <person name="LaButti K."/>
            <person name="Morin E."/>
            <person name="Salamov A."/>
            <person name="Lipzen A."/>
            <person name="Mereny Z."/>
            <person name="Hegedus B."/>
            <person name="Baldrian P."/>
            <person name="Stursova M."/>
            <person name="Weitz H."/>
            <person name="Taylor A."/>
            <person name="Grigoriev I.V."/>
            <person name="Nagy L.G."/>
            <person name="Martin F."/>
            <person name="Kauserud H."/>
        </authorList>
    </citation>
    <scope>NUCLEOTIDE SEQUENCE</scope>
    <source>
        <strain evidence="2">CBHHK173m</strain>
    </source>
</reference>
<proteinExistence type="predicted"/>
<organism evidence="2 3">
    <name type="scientific">Mycena belliarum</name>
    <dbReference type="NCBI Taxonomy" id="1033014"/>
    <lineage>
        <taxon>Eukaryota</taxon>
        <taxon>Fungi</taxon>
        <taxon>Dikarya</taxon>
        <taxon>Basidiomycota</taxon>
        <taxon>Agaricomycotina</taxon>
        <taxon>Agaricomycetes</taxon>
        <taxon>Agaricomycetidae</taxon>
        <taxon>Agaricales</taxon>
        <taxon>Marasmiineae</taxon>
        <taxon>Mycenaceae</taxon>
        <taxon>Mycena</taxon>
    </lineage>
</organism>
<dbReference type="Proteomes" id="UP001222325">
    <property type="component" value="Unassembled WGS sequence"/>
</dbReference>
<name>A0AAD6TZQ8_9AGAR</name>
<keyword evidence="3" id="KW-1185">Reference proteome</keyword>
<feature type="domain" description="DUF6699" evidence="1">
    <location>
        <begin position="73"/>
        <end position="173"/>
    </location>
</feature>
<gene>
    <name evidence="2" type="ORF">B0H15DRAFT_994164</name>
</gene>
<dbReference type="AlphaFoldDB" id="A0AAD6TZQ8"/>
<protein>
    <recommendedName>
        <fullName evidence="1">DUF6699 domain-containing protein</fullName>
    </recommendedName>
</protein>
<evidence type="ECO:0000313" key="2">
    <source>
        <dbReference type="EMBL" id="KAJ7082046.1"/>
    </source>
</evidence>
<dbReference type="EMBL" id="JARJCN010000047">
    <property type="protein sequence ID" value="KAJ7082046.1"/>
    <property type="molecule type" value="Genomic_DNA"/>
</dbReference>
<evidence type="ECO:0000259" key="1">
    <source>
        <dbReference type="Pfam" id="PF20415"/>
    </source>
</evidence>
<dbReference type="Pfam" id="PF20415">
    <property type="entry name" value="DUF6699"/>
    <property type="match status" value="1"/>
</dbReference>